<dbReference type="GO" id="GO:0008610">
    <property type="term" value="P:lipid biosynthetic process"/>
    <property type="evidence" value="ECO:0007669"/>
    <property type="project" value="UniProtKB-ARBA"/>
</dbReference>
<dbReference type="PROSITE" id="PS00012">
    <property type="entry name" value="PHOSPHOPANTETHEINE"/>
    <property type="match status" value="1"/>
</dbReference>
<dbReference type="Proteomes" id="UP000187486">
    <property type="component" value="Unassembled WGS sequence"/>
</dbReference>
<dbReference type="Gene3D" id="1.10.1200.10">
    <property type="entry name" value="ACP-like"/>
    <property type="match status" value="1"/>
</dbReference>
<dbReference type="OrthoDB" id="2378856at2"/>
<name>A0A1R0KH49_9PSEU</name>
<comment type="cofactor">
    <cofactor evidence="1">
        <name>pantetheine 4'-phosphate</name>
        <dbReference type="ChEBI" id="CHEBI:47942"/>
    </cofactor>
</comment>
<dbReference type="Pfam" id="PF00501">
    <property type="entry name" value="AMP-binding"/>
    <property type="match status" value="1"/>
</dbReference>
<dbReference type="PANTHER" id="PTHR45527:SF1">
    <property type="entry name" value="FATTY ACID SYNTHASE"/>
    <property type="match status" value="1"/>
</dbReference>
<keyword evidence="6" id="KW-1185">Reference proteome</keyword>
<dbReference type="FunFam" id="2.30.38.10:FF:000001">
    <property type="entry name" value="Non-ribosomal peptide synthetase PvdI"/>
    <property type="match status" value="1"/>
</dbReference>
<dbReference type="SMART" id="SM00823">
    <property type="entry name" value="PKS_PP"/>
    <property type="match status" value="1"/>
</dbReference>
<dbReference type="Pfam" id="PF00668">
    <property type="entry name" value="Condensation"/>
    <property type="match status" value="1"/>
</dbReference>
<dbReference type="SUPFAM" id="SSF52777">
    <property type="entry name" value="CoA-dependent acyltransferases"/>
    <property type="match status" value="2"/>
</dbReference>
<dbReference type="EMBL" id="MQUQ01000021">
    <property type="protein sequence ID" value="OLZ45013.1"/>
    <property type="molecule type" value="Genomic_DNA"/>
</dbReference>
<dbReference type="InterPro" id="IPR000873">
    <property type="entry name" value="AMP-dep_synth/lig_dom"/>
</dbReference>
<dbReference type="NCBIfam" id="TIGR01733">
    <property type="entry name" value="AA-adenyl-dom"/>
    <property type="match status" value="1"/>
</dbReference>
<evidence type="ECO:0000256" key="1">
    <source>
        <dbReference type="ARBA" id="ARBA00001957"/>
    </source>
</evidence>
<evidence type="ECO:0000313" key="6">
    <source>
        <dbReference type="Proteomes" id="UP000187486"/>
    </source>
</evidence>
<sequence length="1002" mass="108053">MNPIADAYPLTPTQEGMLFHSRTSEGLYVELVTFRVGEDLDLGAFEAAWAGAVARHAVLRTGFAWERLSSPHQVVLHEATLPIEHADLTGASEAGREAELAELVADLRGRPFDLKKPPLMRLLVVRVPGEHVIVWCYHHLLIDGWSSALLLGEIARAMAGDQPTGPVPSFRDHVAWLRGRDPERARAFWCEYLAGAEPTQLGFAGTKPGATASGRYRDVALHVAEDRVRRLRETATARRTTLGCLVDAAWGVTLARFSGRDDVVFGVTTAGRPHEVPGATAMVGMFITTVPLRLSLGGDDWLTEFSAGRLRVLDHQHTPLPDVRRWTGLPSLFDTVVVFENYPDDAVGGLRVRDMRYETRTNYPLTLVVRAGAALRVLAVVDDTLFAVGEAEAMLAFFDVVLDRLVSGAADIVAPPARERFLLLRGHNETTDPGTVRTLTPALTARHLTTRPGHPAVECGETVLTYRQLDERVRELAGVLVAAGVSENDRVGLCLARSADLVAALLAVHRVGAAFVPIDPGHPVARIASVLADAEPVVVLTDEESAPRLPRGTRQVRTTDDAIPFPGQSTVDAGGLAYLMYTSGSTGTPKGVAISHGALANLVWTLAAHPGLTPDDRLLALTTLTFDTSLAELLVPLAVGATVLVGTGVLGLDGRELDRYAAERRVTAFQATPSRYRVLLGSGWRGVGRPKLWSCGEAFPPDLAAPLAERGESVWNLYGPTETTVYSSVERIHADTTRVTVGLPVANTALHVLDRRGEPVPAGVVGELHIAGLGVADGYWRRPELTAERFVTDPFGIAAGGRMYRTGDLARPLADGRVEVLGRIDRQLKLHGHRIEPAEIEKVLLAHPAVRDAAVTVRDDRLVGYVVADGADTDELRAHLLAFVPSYMVPDTIVALPELPLSSAGKTDIRALPDPAPSVPPAPDELDGLEAVVAKLFRDVLGVTRIGRADDFFALGGDSLRAMRLIARVQAEFDVDFDVELLLDHPDVEGVARLVADRTENP</sequence>
<dbReference type="STRING" id="76021.BS329_35270"/>
<dbReference type="GO" id="GO:0031177">
    <property type="term" value="F:phosphopantetheine binding"/>
    <property type="evidence" value="ECO:0007669"/>
    <property type="project" value="InterPro"/>
</dbReference>
<organism evidence="5 6">
    <name type="scientific">Amycolatopsis coloradensis</name>
    <dbReference type="NCBI Taxonomy" id="76021"/>
    <lineage>
        <taxon>Bacteria</taxon>
        <taxon>Bacillati</taxon>
        <taxon>Actinomycetota</taxon>
        <taxon>Actinomycetes</taxon>
        <taxon>Pseudonocardiales</taxon>
        <taxon>Pseudonocardiaceae</taxon>
        <taxon>Amycolatopsis</taxon>
    </lineage>
</organism>
<dbReference type="Gene3D" id="3.30.559.10">
    <property type="entry name" value="Chloramphenicol acetyltransferase-like domain"/>
    <property type="match status" value="1"/>
</dbReference>
<dbReference type="InterPro" id="IPR010071">
    <property type="entry name" value="AA_adenyl_dom"/>
</dbReference>
<dbReference type="InterPro" id="IPR020845">
    <property type="entry name" value="AMP-binding_CS"/>
</dbReference>
<dbReference type="PANTHER" id="PTHR45527">
    <property type="entry name" value="NONRIBOSOMAL PEPTIDE SYNTHETASE"/>
    <property type="match status" value="1"/>
</dbReference>
<dbReference type="InterPro" id="IPR009081">
    <property type="entry name" value="PP-bd_ACP"/>
</dbReference>
<dbReference type="InterPro" id="IPR001242">
    <property type="entry name" value="Condensation_dom"/>
</dbReference>
<dbReference type="SUPFAM" id="SSF56801">
    <property type="entry name" value="Acetyl-CoA synthetase-like"/>
    <property type="match status" value="1"/>
</dbReference>
<feature type="domain" description="Carrier" evidence="4">
    <location>
        <begin position="924"/>
        <end position="999"/>
    </location>
</feature>
<gene>
    <name evidence="5" type="ORF">BS329_35270</name>
</gene>
<dbReference type="Pfam" id="PF00550">
    <property type="entry name" value="PP-binding"/>
    <property type="match status" value="1"/>
</dbReference>
<dbReference type="InterPro" id="IPR045851">
    <property type="entry name" value="AMP-bd_C_sf"/>
</dbReference>
<reference evidence="5 6" key="1">
    <citation type="submission" date="2016-01" db="EMBL/GenBank/DDBJ databases">
        <title>Amycolatopsis coloradensis genome sequencing and assembly.</title>
        <authorList>
            <person name="Mayilraj S."/>
        </authorList>
    </citation>
    <scope>NUCLEOTIDE SEQUENCE [LARGE SCALE GENOMIC DNA]</scope>
    <source>
        <strain evidence="5 6">DSM 44225</strain>
    </source>
</reference>
<keyword evidence="3" id="KW-0597">Phosphoprotein</keyword>
<proteinExistence type="predicted"/>
<dbReference type="Gene3D" id="3.30.300.30">
    <property type="match status" value="1"/>
</dbReference>
<evidence type="ECO:0000313" key="5">
    <source>
        <dbReference type="EMBL" id="OLZ45013.1"/>
    </source>
</evidence>
<dbReference type="SUPFAM" id="SSF47336">
    <property type="entry name" value="ACP-like"/>
    <property type="match status" value="1"/>
</dbReference>
<dbReference type="RefSeq" id="WP_076167090.1">
    <property type="nucleotide sequence ID" value="NZ_JBEZVB010000027.1"/>
</dbReference>
<evidence type="ECO:0000256" key="2">
    <source>
        <dbReference type="ARBA" id="ARBA00022450"/>
    </source>
</evidence>
<evidence type="ECO:0000256" key="3">
    <source>
        <dbReference type="ARBA" id="ARBA00022553"/>
    </source>
</evidence>
<dbReference type="InterPro" id="IPR042099">
    <property type="entry name" value="ANL_N_sf"/>
</dbReference>
<dbReference type="InterPro" id="IPR025110">
    <property type="entry name" value="AMP-bd_C"/>
</dbReference>
<evidence type="ECO:0000259" key="4">
    <source>
        <dbReference type="PROSITE" id="PS50075"/>
    </source>
</evidence>
<keyword evidence="2" id="KW-0596">Phosphopantetheine</keyword>
<dbReference type="GO" id="GO:0044550">
    <property type="term" value="P:secondary metabolite biosynthetic process"/>
    <property type="evidence" value="ECO:0007669"/>
    <property type="project" value="TreeGrafter"/>
</dbReference>
<dbReference type="GO" id="GO:0005737">
    <property type="term" value="C:cytoplasm"/>
    <property type="evidence" value="ECO:0007669"/>
    <property type="project" value="TreeGrafter"/>
</dbReference>
<dbReference type="PROSITE" id="PS50075">
    <property type="entry name" value="CARRIER"/>
    <property type="match status" value="1"/>
</dbReference>
<protein>
    <recommendedName>
        <fullName evidence="4">Carrier domain-containing protein</fullName>
    </recommendedName>
</protein>
<dbReference type="PROSITE" id="PS00455">
    <property type="entry name" value="AMP_BINDING"/>
    <property type="match status" value="1"/>
</dbReference>
<dbReference type="InterPro" id="IPR020806">
    <property type="entry name" value="PKS_PP-bd"/>
</dbReference>
<dbReference type="Pfam" id="PF13193">
    <property type="entry name" value="AMP-binding_C"/>
    <property type="match status" value="1"/>
</dbReference>
<dbReference type="AlphaFoldDB" id="A0A1R0KH49"/>
<accession>A0A1R0KH49</accession>
<dbReference type="GO" id="GO:0003824">
    <property type="term" value="F:catalytic activity"/>
    <property type="evidence" value="ECO:0007669"/>
    <property type="project" value="InterPro"/>
</dbReference>
<comment type="caution">
    <text evidence="5">The sequence shown here is derived from an EMBL/GenBank/DDBJ whole genome shotgun (WGS) entry which is preliminary data.</text>
</comment>
<dbReference type="GO" id="GO:0043041">
    <property type="term" value="P:amino acid activation for nonribosomal peptide biosynthetic process"/>
    <property type="evidence" value="ECO:0007669"/>
    <property type="project" value="TreeGrafter"/>
</dbReference>
<dbReference type="Gene3D" id="3.30.559.30">
    <property type="entry name" value="Nonribosomal peptide synthetase, condensation domain"/>
    <property type="match status" value="1"/>
</dbReference>
<dbReference type="InterPro" id="IPR023213">
    <property type="entry name" value="CAT-like_dom_sf"/>
</dbReference>
<dbReference type="InterPro" id="IPR036736">
    <property type="entry name" value="ACP-like_sf"/>
</dbReference>
<dbReference type="InterPro" id="IPR006162">
    <property type="entry name" value="Ppantetheine_attach_site"/>
</dbReference>
<dbReference type="Gene3D" id="3.40.50.12780">
    <property type="entry name" value="N-terminal domain of ligase-like"/>
    <property type="match status" value="1"/>
</dbReference>